<evidence type="ECO:0000256" key="7">
    <source>
        <dbReference type="ARBA" id="ARBA00022840"/>
    </source>
</evidence>
<gene>
    <name evidence="10" type="primary">metK</name>
    <name evidence="15" type="ORF">BIV18_08430</name>
</gene>
<comment type="catalytic activity">
    <reaction evidence="10">
        <text>L-methionine + ATP + H2O = S-adenosyl-L-methionine + phosphate + diphosphate</text>
        <dbReference type="Rhea" id="RHEA:21080"/>
        <dbReference type="ChEBI" id="CHEBI:15377"/>
        <dbReference type="ChEBI" id="CHEBI:30616"/>
        <dbReference type="ChEBI" id="CHEBI:33019"/>
        <dbReference type="ChEBI" id="CHEBI:43474"/>
        <dbReference type="ChEBI" id="CHEBI:57844"/>
        <dbReference type="ChEBI" id="CHEBI:59789"/>
        <dbReference type="EC" id="2.5.1.6"/>
    </reaction>
</comment>
<dbReference type="NCBIfam" id="TIGR01034">
    <property type="entry name" value="metK"/>
    <property type="match status" value="1"/>
</dbReference>
<evidence type="ECO:0000256" key="8">
    <source>
        <dbReference type="ARBA" id="ARBA00022842"/>
    </source>
</evidence>
<organism evidence="15 16">
    <name type="scientific">Peptoniphilus porci</name>
    <dbReference type="NCBI Taxonomy" id="2652280"/>
    <lineage>
        <taxon>Bacteria</taxon>
        <taxon>Bacillati</taxon>
        <taxon>Bacillota</taxon>
        <taxon>Tissierellia</taxon>
        <taxon>Tissierellales</taxon>
        <taxon>Peptoniphilaceae</taxon>
        <taxon>Peptoniphilus</taxon>
    </lineage>
</organism>
<feature type="domain" description="S-adenosylmethionine synthetase C-terminal" evidence="14">
    <location>
        <begin position="230"/>
        <end position="369"/>
    </location>
</feature>
<dbReference type="GO" id="GO:0006556">
    <property type="term" value="P:S-adenosylmethionine biosynthetic process"/>
    <property type="evidence" value="ECO:0007669"/>
    <property type="project" value="UniProtKB-UniRule"/>
</dbReference>
<sequence>MNKFIVTSESVTEGHPDKVCDLVSDSILDEYLRGDFNSRVAVESMISNNLLVLAGEVTSKAKVNVEKVAINTIREIGYSTDESGFDVDKAIVLTNIDEQSKDIARGVNREKICAGDQGLVYGYATNESKSYLPLSSELSHRLSKRLSEVRKKNIIAGLYPDGKSQVSLVYENNMPSYVKSVVLAAHHRESKDITALRYELIKEVILKEIDSSLLRKDTVIHINATGRFTIGGPKADVGLTGRKIIVDTYGGVGRHGGGAYSGKDPSKADRSASYMARYVAKNIVAAGLCDRCEVQLAYVIGKENPESVYINTFGTEKISLDKIYKIANEVFDLSIDAIIRNLKLQRPIYKNTAAYGHFGRDESDFTWEKTDKKNEIKNLIK</sequence>
<reference evidence="15 16" key="1">
    <citation type="journal article" date="2016" name="Appl. Environ. Microbiol.">
        <title>Function and Phylogeny of Bacterial Butyryl Coenzyme A:Acetate Transferases and Their Diversity in the Proximal Colon of Swine.</title>
        <authorList>
            <person name="Trachsel J."/>
            <person name="Bayles D.O."/>
            <person name="Looft T."/>
            <person name="Levine U.Y."/>
            <person name="Allen H.K."/>
        </authorList>
    </citation>
    <scope>NUCLEOTIDE SEQUENCE [LARGE SCALE GENOMIC DNA]</scope>
    <source>
        <strain evidence="15 16">35-6-1</strain>
    </source>
</reference>
<keyword evidence="10" id="KW-0963">Cytoplasm</keyword>
<evidence type="ECO:0000259" key="14">
    <source>
        <dbReference type="Pfam" id="PF02773"/>
    </source>
</evidence>
<dbReference type="InterPro" id="IPR022631">
    <property type="entry name" value="ADOMET_SYNTHASE_CS"/>
</dbReference>
<dbReference type="Pfam" id="PF02773">
    <property type="entry name" value="S-AdoMet_synt_C"/>
    <property type="match status" value="1"/>
</dbReference>
<evidence type="ECO:0000259" key="12">
    <source>
        <dbReference type="Pfam" id="PF00438"/>
    </source>
</evidence>
<feature type="binding site" description="in other chain" evidence="10">
    <location>
        <begin position="242"/>
        <end position="243"/>
    </location>
    <ligand>
        <name>ATP</name>
        <dbReference type="ChEBI" id="CHEBI:30616"/>
        <note>ligand shared between two neighboring subunits</note>
    </ligand>
</feature>
<name>A0A1U7M1T6_9FIRM</name>
<feature type="binding site" evidence="10">
    <location>
        <position position="43"/>
    </location>
    <ligand>
        <name>K(+)</name>
        <dbReference type="ChEBI" id="CHEBI:29103"/>
    </ligand>
</feature>
<feature type="binding site" evidence="10">
    <location>
        <position position="236"/>
    </location>
    <ligand>
        <name>ATP</name>
        <dbReference type="ChEBI" id="CHEBI:30616"/>
        <note>ligand shared between two neighboring subunits</note>
    </ligand>
</feature>
<keyword evidence="6 10" id="KW-0547">Nucleotide-binding</keyword>
<keyword evidence="9 10" id="KW-0630">Potassium</keyword>
<dbReference type="PROSITE" id="PS00377">
    <property type="entry name" value="ADOMET_SYNTHASE_2"/>
    <property type="match status" value="1"/>
</dbReference>
<dbReference type="Gene3D" id="3.30.300.10">
    <property type="match status" value="3"/>
</dbReference>
<evidence type="ECO:0000313" key="15">
    <source>
        <dbReference type="EMBL" id="OLR65537.1"/>
    </source>
</evidence>
<dbReference type="PANTHER" id="PTHR11964">
    <property type="entry name" value="S-ADENOSYLMETHIONINE SYNTHETASE"/>
    <property type="match status" value="1"/>
</dbReference>
<evidence type="ECO:0000256" key="1">
    <source>
        <dbReference type="ARBA" id="ARBA00005224"/>
    </source>
</evidence>
<dbReference type="Proteomes" id="UP000187166">
    <property type="component" value="Unassembled WGS sequence"/>
</dbReference>
<evidence type="ECO:0000256" key="6">
    <source>
        <dbReference type="ARBA" id="ARBA00022741"/>
    </source>
</evidence>
<protein>
    <recommendedName>
        <fullName evidence="10">S-adenosylmethionine synthase</fullName>
        <shortName evidence="10">AdoMet synthase</shortName>
        <ecNumber evidence="10">2.5.1.6</ecNumber>
    </recommendedName>
    <alternativeName>
        <fullName evidence="10">MAT</fullName>
    </alternativeName>
    <alternativeName>
        <fullName evidence="10">Methionine adenosyltransferase</fullName>
    </alternativeName>
</protein>
<dbReference type="Pfam" id="PF02772">
    <property type="entry name" value="S-AdoMet_synt_M"/>
    <property type="match status" value="1"/>
</dbReference>
<dbReference type="GO" id="GO:0005524">
    <property type="term" value="F:ATP binding"/>
    <property type="evidence" value="ECO:0007669"/>
    <property type="project" value="UniProtKB-UniRule"/>
</dbReference>
<feature type="binding site" description="in other chain" evidence="10">
    <location>
        <position position="56"/>
    </location>
    <ligand>
        <name>L-methionine</name>
        <dbReference type="ChEBI" id="CHEBI:57844"/>
        <note>ligand shared between two neighboring subunits</note>
    </ligand>
</feature>
<evidence type="ECO:0000256" key="4">
    <source>
        <dbReference type="ARBA" id="ARBA00022679"/>
    </source>
</evidence>
<dbReference type="GO" id="GO:0004478">
    <property type="term" value="F:methionine adenosyltransferase activity"/>
    <property type="evidence" value="ECO:0007669"/>
    <property type="project" value="UniProtKB-UniRule"/>
</dbReference>
<comment type="caution">
    <text evidence="15">The sequence shown here is derived from an EMBL/GenBank/DDBJ whole genome shotgun (WGS) entry which is preliminary data.</text>
</comment>
<comment type="cofactor">
    <cofactor evidence="10">
        <name>Mg(2+)</name>
        <dbReference type="ChEBI" id="CHEBI:18420"/>
    </cofactor>
    <text evidence="10">Binds 2 divalent ions per subunit.</text>
</comment>
<dbReference type="SUPFAM" id="SSF55973">
    <property type="entry name" value="S-adenosylmethionine synthetase"/>
    <property type="match status" value="3"/>
</dbReference>
<proteinExistence type="inferred from homology"/>
<feature type="binding site" description="in other chain" evidence="10">
    <location>
        <position position="267"/>
    </location>
    <ligand>
        <name>L-methionine</name>
        <dbReference type="ChEBI" id="CHEBI:57844"/>
        <note>ligand shared between two neighboring subunits</note>
    </ligand>
</feature>
<feature type="domain" description="S-adenosylmethionine synthetase N-terminal" evidence="12">
    <location>
        <begin position="4"/>
        <end position="100"/>
    </location>
</feature>
<feature type="binding site" evidence="10">
    <location>
        <position position="263"/>
    </location>
    <ligand>
        <name>ATP</name>
        <dbReference type="ChEBI" id="CHEBI:30616"/>
        <note>ligand shared between two neighboring subunits</note>
    </ligand>
</feature>
<accession>A0A1U7M1T6</accession>
<feature type="binding site" description="in other chain" evidence="10">
    <location>
        <begin position="227"/>
        <end position="228"/>
    </location>
    <ligand>
        <name>ATP</name>
        <dbReference type="ChEBI" id="CHEBI:30616"/>
        <note>ligand shared between two neighboring subunits</note>
    </ligand>
</feature>
<dbReference type="InterPro" id="IPR022636">
    <property type="entry name" value="S-AdoMet_synthetase_sfam"/>
</dbReference>
<keyword evidence="16" id="KW-1185">Reference proteome</keyword>
<evidence type="ECO:0000313" key="16">
    <source>
        <dbReference type="Proteomes" id="UP000187166"/>
    </source>
</evidence>
<dbReference type="CDD" id="cd18079">
    <property type="entry name" value="S-AdoMet_synt"/>
    <property type="match status" value="1"/>
</dbReference>
<dbReference type="GO" id="GO:0006730">
    <property type="term" value="P:one-carbon metabolic process"/>
    <property type="evidence" value="ECO:0007669"/>
    <property type="project" value="UniProtKB-KW"/>
</dbReference>
<dbReference type="Pfam" id="PF00438">
    <property type="entry name" value="S-AdoMet_synt_N"/>
    <property type="match status" value="1"/>
</dbReference>
<feature type="binding site" evidence="10">
    <location>
        <position position="17"/>
    </location>
    <ligand>
        <name>Mg(2+)</name>
        <dbReference type="ChEBI" id="CHEBI:18420"/>
    </ligand>
</feature>
<feature type="binding site" evidence="10">
    <location>
        <position position="259"/>
    </location>
    <ligand>
        <name>ATP</name>
        <dbReference type="ChEBI" id="CHEBI:30616"/>
        <note>ligand shared between two neighboring subunits</note>
    </ligand>
</feature>
<dbReference type="STRING" id="1465756.BIV18_08430"/>
<keyword evidence="5 10" id="KW-0479">Metal-binding</keyword>
<evidence type="ECO:0000256" key="11">
    <source>
        <dbReference type="RuleBase" id="RU004462"/>
    </source>
</evidence>
<keyword evidence="7 10" id="KW-0067">ATP-binding</keyword>
<feature type="domain" description="S-adenosylmethionine synthetase central" evidence="13">
    <location>
        <begin position="112"/>
        <end position="228"/>
    </location>
</feature>
<evidence type="ECO:0000256" key="2">
    <source>
        <dbReference type="ARBA" id="ARBA00009685"/>
    </source>
</evidence>
<evidence type="ECO:0000256" key="3">
    <source>
        <dbReference type="ARBA" id="ARBA00022563"/>
    </source>
</evidence>
<dbReference type="AlphaFoldDB" id="A0A1U7M1T6"/>
<comment type="subunit">
    <text evidence="10">Homotetramer; dimer of dimers.</text>
</comment>
<comment type="similarity">
    <text evidence="2 10 11">Belongs to the AdoMet synthase family.</text>
</comment>
<dbReference type="InterPro" id="IPR002133">
    <property type="entry name" value="S-AdoMet_synthetase"/>
</dbReference>
<keyword evidence="8 10" id="KW-0460">Magnesium</keyword>
<feature type="binding site" description="in other chain" evidence="10">
    <location>
        <position position="99"/>
    </location>
    <ligand>
        <name>L-methionine</name>
        <dbReference type="ChEBI" id="CHEBI:57844"/>
        <note>ligand shared between two neighboring subunits</note>
    </ligand>
</feature>
<evidence type="ECO:0000256" key="10">
    <source>
        <dbReference type="HAMAP-Rule" id="MF_00086"/>
    </source>
</evidence>
<dbReference type="UniPathway" id="UPA00315">
    <property type="reaction ID" value="UER00080"/>
</dbReference>
<evidence type="ECO:0000256" key="9">
    <source>
        <dbReference type="ARBA" id="ARBA00022958"/>
    </source>
</evidence>
<dbReference type="InterPro" id="IPR022630">
    <property type="entry name" value="S-AdoMet_synt_C"/>
</dbReference>
<evidence type="ECO:0000259" key="13">
    <source>
        <dbReference type="Pfam" id="PF02772"/>
    </source>
</evidence>
<dbReference type="GO" id="GO:0000287">
    <property type="term" value="F:magnesium ion binding"/>
    <property type="evidence" value="ECO:0007669"/>
    <property type="project" value="UniProtKB-UniRule"/>
</dbReference>
<keyword evidence="3 10" id="KW-0554">One-carbon metabolism</keyword>
<feature type="binding site" evidence="10">
    <location>
        <position position="236"/>
    </location>
    <ligand>
        <name>L-methionine</name>
        <dbReference type="ChEBI" id="CHEBI:57844"/>
        <note>ligand shared between two neighboring subunits</note>
    </ligand>
</feature>
<comment type="pathway">
    <text evidence="1 10">Amino-acid biosynthesis; S-adenosyl-L-methionine biosynthesis; S-adenosyl-L-methionine from L-methionine: step 1/1.</text>
</comment>
<keyword evidence="4 10" id="KW-0808">Transferase</keyword>
<dbReference type="EMBL" id="MJIH01000001">
    <property type="protein sequence ID" value="OLR65537.1"/>
    <property type="molecule type" value="Genomic_DNA"/>
</dbReference>
<dbReference type="InterPro" id="IPR022628">
    <property type="entry name" value="S-AdoMet_synt_N"/>
</dbReference>
<evidence type="ECO:0000256" key="5">
    <source>
        <dbReference type="ARBA" id="ARBA00022723"/>
    </source>
</evidence>
<feature type="binding site" description="in other chain" evidence="10">
    <location>
        <position position="15"/>
    </location>
    <ligand>
        <name>ATP</name>
        <dbReference type="ChEBI" id="CHEBI:30616"/>
        <note>ligand shared between two neighboring subunits</note>
    </ligand>
</feature>
<dbReference type="HAMAP" id="MF_00086">
    <property type="entry name" value="S_AdoMet_synth1"/>
    <property type="match status" value="1"/>
</dbReference>
<comment type="subcellular location">
    <subcellularLocation>
        <location evidence="10">Cytoplasm</location>
    </subcellularLocation>
</comment>
<feature type="region of interest" description="Flexible loop" evidence="10">
    <location>
        <begin position="99"/>
        <end position="109"/>
    </location>
</feature>
<dbReference type="InterPro" id="IPR022629">
    <property type="entry name" value="S-AdoMet_synt_central"/>
</dbReference>
<comment type="cofactor">
    <cofactor evidence="10">
        <name>K(+)</name>
        <dbReference type="ChEBI" id="CHEBI:29103"/>
    </cofactor>
    <text evidence="10">Binds 1 potassium ion per subunit.</text>
</comment>
<comment type="function">
    <text evidence="10">Catalyzes the formation of S-adenosylmethionine (AdoMet) from methionine and ATP. The overall synthetic reaction is composed of two sequential steps, AdoMet formation and the subsequent tripolyphosphate hydrolysis which occurs prior to release of AdoMet from the enzyme.</text>
</comment>
<feature type="binding site" description="in other chain" evidence="10">
    <location>
        <begin position="161"/>
        <end position="163"/>
    </location>
    <ligand>
        <name>ATP</name>
        <dbReference type="ChEBI" id="CHEBI:30616"/>
        <note>ligand shared between two neighboring subunits</note>
    </ligand>
</feature>
<dbReference type="GO" id="GO:0005737">
    <property type="term" value="C:cytoplasm"/>
    <property type="evidence" value="ECO:0007669"/>
    <property type="project" value="UniProtKB-SubCell"/>
</dbReference>
<dbReference type="EC" id="2.5.1.6" evidence="10"/>
<dbReference type="PIRSF" id="PIRSF000497">
    <property type="entry name" value="MAT"/>
    <property type="match status" value="1"/>
</dbReference>